<feature type="repeat" description="PPR" evidence="4">
    <location>
        <begin position="192"/>
        <end position="226"/>
    </location>
</feature>
<organism evidence="5">
    <name type="scientific">Zea mays</name>
    <name type="common">Maize</name>
    <dbReference type="NCBI Taxonomy" id="4577"/>
    <lineage>
        <taxon>Eukaryota</taxon>
        <taxon>Viridiplantae</taxon>
        <taxon>Streptophyta</taxon>
        <taxon>Embryophyta</taxon>
        <taxon>Tracheophyta</taxon>
        <taxon>Spermatophyta</taxon>
        <taxon>Magnoliopsida</taxon>
        <taxon>Liliopsida</taxon>
        <taxon>Poales</taxon>
        <taxon>Poaceae</taxon>
        <taxon>PACMAD clade</taxon>
        <taxon>Panicoideae</taxon>
        <taxon>Andropogonodae</taxon>
        <taxon>Andropogoneae</taxon>
        <taxon>Tripsacinae</taxon>
        <taxon>Zea</taxon>
    </lineage>
</organism>
<feature type="repeat" description="PPR" evidence="4">
    <location>
        <begin position="227"/>
        <end position="261"/>
    </location>
</feature>
<feature type="repeat" description="PPR" evidence="4">
    <location>
        <begin position="120"/>
        <end position="155"/>
    </location>
</feature>
<dbReference type="Proteomes" id="UP000251960">
    <property type="component" value="Chromosome 4"/>
</dbReference>
<dbReference type="AlphaFoldDB" id="A0A8J8Y5W7"/>
<dbReference type="PANTHER" id="PTHR47939">
    <property type="entry name" value="MEMBRANE-ASSOCIATED SALT-INDUCIBLE PROTEIN-LIKE"/>
    <property type="match status" value="1"/>
</dbReference>
<evidence type="ECO:0000256" key="2">
    <source>
        <dbReference type="ARBA" id="ARBA00022737"/>
    </source>
</evidence>
<dbReference type="Pfam" id="PF01535">
    <property type="entry name" value="PPR"/>
    <property type="match status" value="2"/>
</dbReference>
<evidence type="ECO:0000256" key="1">
    <source>
        <dbReference type="ARBA" id="ARBA00007626"/>
    </source>
</evidence>
<keyword evidence="2" id="KW-0677">Repeat</keyword>
<dbReference type="EMBL" id="NCVQ01000005">
    <property type="protein sequence ID" value="PWZ29753.1"/>
    <property type="molecule type" value="Genomic_DNA"/>
</dbReference>
<dbReference type="PROSITE" id="PS51375">
    <property type="entry name" value="PPR"/>
    <property type="match status" value="3"/>
</dbReference>
<dbReference type="PANTHER" id="PTHR47939:SF13">
    <property type="entry name" value="OS03G0201400 PROTEIN"/>
    <property type="match status" value="1"/>
</dbReference>
<proteinExistence type="inferred from homology"/>
<dbReference type="InterPro" id="IPR050667">
    <property type="entry name" value="PPR-containing_protein"/>
</dbReference>
<dbReference type="OMA" id="RMLGCME"/>
<comment type="similarity">
    <text evidence="1">Belongs to the PPR family. P subfamily.</text>
</comment>
<dbReference type="SMR" id="A0A8J8Y5W7"/>
<dbReference type="HOGENOM" id="CLU_045754_0_0_1"/>
<evidence type="ECO:0000256" key="4">
    <source>
        <dbReference type="PROSITE-ProRule" id="PRU00708"/>
    </source>
</evidence>
<comment type="caution">
    <text evidence="5">The sequence shown here is derived from an EMBL/GenBank/DDBJ whole genome shotgun (WGS) entry which is preliminary data.</text>
</comment>
<dbReference type="NCBIfam" id="TIGR00756">
    <property type="entry name" value="PPR"/>
    <property type="match status" value="1"/>
</dbReference>
<gene>
    <name evidence="5" type="primary">At3g22470</name>
    <name evidence="5" type="ORF">Zm00014a_039219</name>
</gene>
<dbReference type="InterPro" id="IPR002885">
    <property type="entry name" value="PPR_rpt"/>
</dbReference>
<keyword evidence="3" id="KW-0809">Transit peptide</keyword>
<evidence type="ECO:0000256" key="3">
    <source>
        <dbReference type="ARBA" id="ARBA00022946"/>
    </source>
</evidence>
<protein>
    <submittedName>
        <fullName evidence="5">Pentatricopeptide repeat-containing protein</fullName>
    </submittedName>
</protein>
<name>A0A8J8Y5W7_MAIZE</name>
<sequence length="361" mass="37871">MGVGRRSEPRPDATGQHHHQHRLLSTLARHGRFAAAATLFCTVHRTTGALNALLAALCCSSRSSPTLLRAAPAVLLRAAPHAAPDAATFRILTAALCRAGQPSAAADLIRCMPPLLLDPDPCHCRAVLASLCRRGAPARDALDFLDDMRRWGVPPARPDHHAVVGALLREGMAAEAYEVVARRMAADGVAPGLPEFEQLLRAFRERGRLDAVEEAFDEMLLRGLVPCARVYGVYLGALCDGGDLAAARRMLGCMERAGCPPDARAFGVVAAGCVAAGDVEAAREVARDAVGRGLRWDAPALSELVAPLRAGGHVARARPLLLDILRDGCCAAPVDAAVFEQLVGGASCAVGEGLGVEAVPR</sequence>
<dbReference type="Gene3D" id="1.25.40.10">
    <property type="entry name" value="Tetratricopeptide repeat domain"/>
    <property type="match status" value="2"/>
</dbReference>
<evidence type="ECO:0000313" key="5">
    <source>
        <dbReference type="EMBL" id="PWZ29753.1"/>
    </source>
</evidence>
<accession>A0A8J8Y5W7</accession>
<reference evidence="5" key="1">
    <citation type="journal article" date="2018" name="Nat. Genet.">
        <title>Extensive intraspecific gene order and gene structural variations between Mo17 and other maize genomes.</title>
        <authorList>
            <person name="Sun S."/>
            <person name="Zhou Y."/>
            <person name="Chen J."/>
            <person name="Shi J."/>
            <person name="Zhao H."/>
            <person name="Zhao H."/>
            <person name="Song W."/>
            <person name="Zhang M."/>
            <person name="Cui Y."/>
            <person name="Dong X."/>
            <person name="Liu H."/>
            <person name="Ma X."/>
            <person name="Jiao Y."/>
            <person name="Wang B."/>
            <person name="Wei X."/>
            <person name="Stein J.C."/>
            <person name="Glaubitz J.C."/>
            <person name="Lu F."/>
            <person name="Yu G."/>
            <person name="Liang C."/>
            <person name="Fengler K."/>
            <person name="Li B."/>
            <person name="Rafalski A."/>
            <person name="Schnable P.S."/>
            <person name="Ware D.H."/>
            <person name="Buckler E.S."/>
            <person name="Lai J."/>
        </authorList>
    </citation>
    <scope>NUCLEOTIDE SEQUENCE [LARGE SCALE GENOMIC DNA]</scope>
    <source>
        <tissue evidence="5">Seedling</tissue>
    </source>
</reference>
<dbReference type="InterPro" id="IPR011990">
    <property type="entry name" value="TPR-like_helical_dom_sf"/>
</dbReference>